<dbReference type="KEGG" id="vgo:GJW-30_1_04372"/>
<name>A0A0S3Q105_9BRAD</name>
<dbReference type="InterPro" id="IPR051803">
    <property type="entry name" value="TA_system_RelE-like_toxin"/>
</dbReference>
<dbReference type="Gene3D" id="3.30.2310.20">
    <property type="entry name" value="RelE-like"/>
    <property type="match status" value="1"/>
</dbReference>
<keyword evidence="4" id="KW-1185">Reference proteome</keyword>
<dbReference type="InterPro" id="IPR007712">
    <property type="entry name" value="RelE/ParE_toxin"/>
</dbReference>
<dbReference type="EMBL" id="AP014946">
    <property type="protein sequence ID" value="BAT61811.1"/>
    <property type="molecule type" value="Genomic_DNA"/>
</dbReference>
<accession>A0A0S3Q105</accession>
<gene>
    <name evidence="3" type="ORF">GJW-30_1_04372</name>
</gene>
<keyword evidence="2" id="KW-1277">Toxin-antitoxin system</keyword>
<evidence type="ECO:0000256" key="1">
    <source>
        <dbReference type="ARBA" id="ARBA00006226"/>
    </source>
</evidence>
<sequence>MDIRFRDSVGRLAMHPMLGRAGRVAGTRELIPHKSYRIVYEVKDERIVILAIVHTARMWPPLR</sequence>
<dbReference type="Pfam" id="PF05016">
    <property type="entry name" value="ParE_toxin"/>
    <property type="match status" value="1"/>
</dbReference>
<evidence type="ECO:0000256" key="2">
    <source>
        <dbReference type="ARBA" id="ARBA00022649"/>
    </source>
</evidence>
<evidence type="ECO:0000313" key="4">
    <source>
        <dbReference type="Proteomes" id="UP000236884"/>
    </source>
</evidence>
<comment type="similarity">
    <text evidence="1">Belongs to the RelE toxin family.</text>
</comment>
<dbReference type="InterPro" id="IPR035093">
    <property type="entry name" value="RelE/ParE_toxin_dom_sf"/>
</dbReference>
<evidence type="ECO:0000313" key="3">
    <source>
        <dbReference type="EMBL" id="BAT61811.1"/>
    </source>
</evidence>
<dbReference type="Proteomes" id="UP000236884">
    <property type="component" value="Chromosome"/>
</dbReference>
<dbReference type="PANTHER" id="PTHR33755:SF6">
    <property type="entry name" value="PLASMID STABILIZATION SYSTEM PROTEIN"/>
    <property type="match status" value="1"/>
</dbReference>
<dbReference type="AlphaFoldDB" id="A0A0S3Q105"/>
<proteinExistence type="inferred from homology"/>
<reference evidence="3 4" key="1">
    <citation type="submission" date="2015-08" db="EMBL/GenBank/DDBJ databases">
        <title>Investigation of the bacterial diversity of lava forest soil.</title>
        <authorList>
            <person name="Lee J.S."/>
        </authorList>
    </citation>
    <scope>NUCLEOTIDE SEQUENCE [LARGE SCALE GENOMIC DNA]</scope>
    <source>
        <strain evidence="3 4">GJW-30</strain>
    </source>
</reference>
<dbReference type="PANTHER" id="PTHR33755">
    <property type="entry name" value="TOXIN PARE1-RELATED"/>
    <property type="match status" value="1"/>
</dbReference>
<protein>
    <submittedName>
        <fullName evidence="3">Plasmid stabilization system protein</fullName>
    </submittedName>
</protein>
<organism evidence="3 4">
    <name type="scientific">Variibacter gotjawalensis</name>
    <dbReference type="NCBI Taxonomy" id="1333996"/>
    <lineage>
        <taxon>Bacteria</taxon>
        <taxon>Pseudomonadati</taxon>
        <taxon>Pseudomonadota</taxon>
        <taxon>Alphaproteobacteria</taxon>
        <taxon>Hyphomicrobiales</taxon>
        <taxon>Nitrobacteraceae</taxon>
        <taxon>Variibacter</taxon>
    </lineage>
</organism>